<evidence type="ECO:0000259" key="2">
    <source>
        <dbReference type="Pfam" id="PF01757"/>
    </source>
</evidence>
<feature type="domain" description="Acyltransferase 3" evidence="2">
    <location>
        <begin position="31"/>
        <end position="329"/>
    </location>
</feature>
<feature type="transmembrane region" description="Helical" evidence="1">
    <location>
        <begin position="277"/>
        <end position="298"/>
    </location>
</feature>
<feature type="transmembrane region" description="Helical" evidence="1">
    <location>
        <begin position="310"/>
        <end position="331"/>
    </location>
</feature>
<keyword evidence="4" id="KW-1185">Reference proteome</keyword>
<dbReference type="AlphaFoldDB" id="A0A8J3STA2"/>
<feature type="transmembrane region" description="Helical" evidence="1">
    <location>
        <begin position="61"/>
        <end position="83"/>
    </location>
</feature>
<keyword evidence="1" id="KW-1133">Transmembrane helix</keyword>
<dbReference type="InterPro" id="IPR052734">
    <property type="entry name" value="Nod_factor_acetyltransferase"/>
</dbReference>
<feature type="transmembrane region" description="Helical" evidence="1">
    <location>
        <begin position="95"/>
        <end position="117"/>
    </location>
</feature>
<feature type="transmembrane region" description="Helical" evidence="1">
    <location>
        <begin position="129"/>
        <end position="148"/>
    </location>
</feature>
<feature type="transmembrane region" description="Helical" evidence="1">
    <location>
        <begin position="245"/>
        <end position="270"/>
    </location>
</feature>
<accession>A0A8J3STA2</accession>
<name>A0A8J3STA2_9ACTN</name>
<feature type="transmembrane region" description="Helical" evidence="1">
    <location>
        <begin position="36"/>
        <end position="55"/>
    </location>
</feature>
<keyword evidence="1" id="KW-0812">Transmembrane</keyword>
<feature type="transmembrane region" description="Helical" evidence="1">
    <location>
        <begin position="155"/>
        <end position="172"/>
    </location>
</feature>
<reference evidence="3" key="1">
    <citation type="submission" date="2021-01" db="EMBL/GenBank/DDBJ databases">
        <title>Whole genome shotgun sequence of Planobispora takensis NBRC 109077.</title>
        <authorList>
            <person name="Komaki H."/>
            <person name="Tamura T."/>
        </authorList>
    </citation>
    <scope>NUCLEOTIDE SEQUENCE</scope>
    <source>
        <strain evidence="3">NBRC 109077</strain>
    </source>
</reference>
<keyword evidence="1" id="KW-0472">Membrane</keyword>
<dbReference type="PANTHER" id="PTHR37312:SF1">
    <property type="entry name" value="MEMBRANE-BOUND ACYLTRANSFERASE YKRP-RELATED"/>
    <property type="match status" value="1"/>
</dbReference>
<dbReference type="GO" id="GO:0016747">
    <property type="term" value="F:acyltransferase activity, transferring groups other than amino-acyl groups"/>
    <property type="evidence" value="ECO:0007669"/>
    <property type="project" value="InterPro"/>
</dbReference>
<dbReference type="PANTHER" id="PTHR37312">
    <property type="entry name" value="MEMBRANE-BOUND ACYLTRANSFERASE YKRP-RELATED"/>
    <property type="match status" value="1"/>
</dbReference>
<evidence type="ECO:0000313" key="3">
    <source>
        <dbReference type="EMBL" id="GIH98541.1"/>
    </source>
</evidence>
<organism evidence="3 4">
    <name type="scientific">Planobispora takensis</name>
    <dbReference type="NCBI Taxonomy" id="1367882"/>
    <lineage>
        <taxon>Bacteria</taxon>
        <taxon>Bacillati</taxon>
        <taxon>Actinomycetota</taxon>
        <taxon>Actinomycetes</taxon>
        <taxon>Streptosporangiales</taxon>
        <taxon>Streptosporangiaceae</taxon>
        <taxon>Planobispora</taxon>
    </lineage>
</organism>
<evidence type="ECO:0000256" key="1">
    <source>
        <dbReference type="SAM" id="Phobius"/>
    </source>
</evidence>
<proteinExistence type="predicted"/>
<dbReference type="Proteomes" id="UP000634476">
    <property type="component" value="Unassembled WGS sequence"/>
</dbReference>
<dbReference type="RefSeq" id="WP_203873042.1">
    <property type="nucleotide sequence ID" value="NZ_BOOK01000004.1"/>
</dbReference>
<sequence length="355" mass="39723">MNSAVSVIDAPRAVATPGTERPQPAGRQREPYLDNVKFVLICLVVAGHSLVPTLAAGSSRAVYLFVYVFHMPLFVILSGYLSRRFWDSTARTSKLVDTLLVPYIVVEVGYAAVRSALGDGWSLSIMDPAWLNWYLMALLLWRLSIPVWRRLRHPLPIAVAVYVLAGFCELPGDFSLDRFFGLMPFFVIGLLLTPRHLDLLDRTRIKIISVCVLLGAAVVATVVAPRVELGPVYYRHDFEHLDMTWWTGIAVRLGLLVAALVMSAAVLALIPRRETWFSGLGTRTLYCYLLHGVPVLVAKEMGWLSRPWMFGPWGVLAIAGGCFALSVVLCLPQTRALFRGLFEPRLRWLYRPSSR</sequence>
<dbReference type="EMBL" id="BOOK01000004">
    <property type="protein sequence ID" value="GIH98541.1"/>
    <property type="molecule type" value="Genomic_DNA"/>
</dbReference>
<feature type="transmembrane region" description="Helical" evidence="1">
    <location>
        <begin position="178"/>
        <end position="195"/>
    </location>
</feature>
<dbReference type="InterPro" id="IPR002656">
    <property type="entry name" value="Acyl_transf_3_dom"/>
</dbReference>
<dbReference type="Pfam" id="PF01757">
    <property type="entry name" value="Acyl_transf_3"/>
    <property type="match status" value="1"/>
</dbReference>
<feature type="transmembrane region" description="Helical" evidence="1">
    <location>
        <begin position="207"/>
        <end position="225"/>
    </location>
</feature>
<comment type="caution">
    <text evidence="3">The sequence shown here is derived from an EMBL/GenBank/DDBJ whole genome shotgun (WGS) entry which is preliminary data.</text>
</comment>
<gene>
    <name evidence="3" type="ORF">Pta02_05500</name>
</gene>
<protein>
    <submittedName>
        <fullName evidence="3">Acetyltransferase fucose-4-O-acetylase</fullName>
    </submittedName>
</protein>
<evidence type="ECO:0000313" key="4">
    <source>
        <dbReference type="Proteomes" id="UP000634476"/>
    </source>
</evidence>